<evidence type="ECO:0000313" key="2">
    <source>
        <dbReference type="Proteomes" id="UP000054630"/>
    </source>
</evidence>
<reference evidence="1 2" key="1">
    <citation type="submission" date="2015-01" db="EMBL/GenBank/DDBJ databases">
        <title>Evolution of Trichinella species and genotypes.</title>
        <authorList>
            <person name="Korhonen P.K."/>
            <person name="Edoardo P."/>
            <person name="Giuseppe L.R."/>
            <person name="Gasser R.B."/>
        </authorList>
    </citation>
    <scope>NUCLEOTIDE SEQUENCE [LARGE SCALE GENOMIC DNA]</scope>
    <source>
        <strain evidence="1">ISS37</strain>
    </source>
</reference>
<dbReference type="EMBL" id="JYDL01000033">
    <property type="protein sequence ID" value="KRX22259.1"/>
    <property type="molecule type" value="Genomic_DNA"/>
</dbReference>
<protein>
    <submittedName>
        <fullName evidence="1">Uncharacterized protein</fullName>
    </submittedName>
</protein>
<keyword evidence="2" id="KW-1185">Reference proteome</keyword>
<accession>A0A0V0S647</accession>
<dbReference type="AlphaFoldDB" id="A0A0V0S647"/>
<name>A0A0V0S647_9BILA</name>
<comment type="caution">
    <text evidence="1">The sequence shown here is derived from an EMBL/GenBank/DDBJ whole genome shotgun (WGS) entry which is preliminary data.</text>
</comment>
<organism evidence="1 2">
    <name type="scientific">Trichinella nelsoni</name>
    <dbReference type="NCBI Taxonomy" id="6336"/>
    <lineage>
        <taxon>Eukaryota</taxon>
        <taxon>Metazoa</taxon>
        <taxon>Ecdysozoa</taxon>
        <taxon>Nematoda</taxon>
        <taxon>Enoplea</taxon>
        <taxon>Dorylaimia</taxon>
        <taxon>Trichinellida</taxon>
        <taxon>Trichinellidae</taxon>
        <taxon>Trichinella</taxon>
    </lineage>
</organism>
<gene>
    <name evidence="1" type="ORF">T07_4430</name>
</gene>
<proteinExistence type="predicted"/>
<sequence length="130" mass="15090">MDGMKTTSQQWRTFSQLAEFQLSDRQRSRPSNFGLPSIRYPKSTDCHFRTGSFTEEEAATVRLSCTEITVWLTLCFLGLSRRGETGLKRIPANRKSSTPALSIFRLDEYRSFPTPIRFRIDTTKRMKFLP</sequence>
<evidence type="ECO:0000313" key="1">
    <source>
        <dbReference type="EMBL" id="KRX22259.1"/>
    </source>
</evidence>
<dbReference type="Proteomes" id="UP000054630">
    <property type="component" value="Unassembled WGS sequence"/>
</dbReference>